<accession>A0A7X0XD04</accession>
<dbReference type="EMBL" id="JAASTX010000009">
    <property type="protein sequence ID" value="MBC1491940.1"/>
    <property type="molecule type" value="Genomic_DNA"/>
</dbReference>
<evidence type="ECO:0000259" key="4">
    <source>
        <dbReference type="Pfam" id="PF04586"/>
    </source>
</evidence>
<dbReference type="InterPro" id="IPR006433">
    <property type="entry name" value="Prohead_protease"/>
</dbReference>
<keyword evidence="2 5" id="KW-0645">Protease</keyword>
<comment type="caution">
    <text evidence="5">The sequence shown here is derived from an EMBL/GenBank/DDBJ whole genome shotgun (WGS) entry which is preliminary data.</text>
</comment>
<proteinExistence type="predicted"/>
<feature type="domain" description="Prohead serine protease" evidence="4">
    <location>
        <begin position="6"/>
        <end position="167"/>
    </location>
</feature>
<dbReference type="NCBIfam" id="TIGR01543">
    <property type="entry name" value="proheadase_HK97"/>
    <property type="match status" value="1"/>
</dbReference>
<keyword evidence="3" id="KW-0378">Hydrolase</keyword>
<sequence length="186" mass="20969">MEQNETRSLEQITSDGEMEIEGYALKFNSLSEDLGGFREIILDGALDNVDLSDVRCLINHDGNLCIGRTKANTLELTVDDVGLRFKCKLPETSFARDLYSNIKLGNVDQCSFKFALQKGGEGWKRDKNGGRIRSIKNFLKIDEISVVTFPAYESTNVAVAVRSMKNEDEFAKKLLLFEIDLLEDFI</sequence>
<evidence type="ECO:0000256" key="1">
    <source>
        <dbReference type="ARBA" id="ARBA00022612"/>
    </source>
</evidence>
<evidence type="ECO:0000256" key="2">
    <source>
        <dbReference type="ARBA" id="ARBA00022670"/>
    </source>
</evidence>
<dbReference type="AlphaFoldDB" id="A0A7X0XD04"/>
<dbReference type="GO" id="GO:0008233">
    <property type="term" value="F:peptidase activity"/>
    <property type="evidence" value="ECO:0007669"/>
    <property type="project" value="UniProtKB-KW"/>
</dbReference>
<name>A0A7X0XD04_9LIST</name>
<dbReference type="RefSeq" id="WP_185417447.1">
    <property type="nucleotide sequence ID" value="NZ_JAASTX010000009.1"/>
</dbReference>
<keyword evidence="1" id="KW-1188">Viral release from host cell</keyword>
<evidence type="ECO:0000256" key="3">
    <source>
        <dbReference type="ARBA" id="ARBA00022801"/>
    </source>
</evidence>
<dbReference type="Pfam" id="PF04586">
    <property type="entry name" value="Peptidase_S78"/>
    <property type="match status" value="1"/>
</dbReference>
<dbReference type="GO" id="GO:0006508">
    <property type="term" value="P:proteolysis"/>
    <property type="evidence" value="ECO:0007669"/>
    <property type="project" value="UniProtKB-KW"/>
</dbReference>
<dbReference type="InterPro" id="IPR054613">
    <property type="entry name" value="Peptidase_S78_dom"/>
</dbReference>
<dbReference type="Proteomes" id="UP000533953">
    <property type="component" value="Unassembled WGS sequence"/>
</dbReference>
<evidence type="ECO:0000313" key="5">
    <source>
        <dbReference type="EMBL" id="MBC1491940.1"/>
    </source>
</evidence>
<evidence type="ECO:0000313" key="6">
    <source>
        <dbReference type="Proteomes" id="UP000533953"/>
    </source>
</evidence>
<gene>
    <name evidence="5" type="ORF">HCI99_08855</name>
</gene>
<organism evidence="5 6">
    <name type="scientific">Listeria booriae</name>
    <dbReference type="NCBI Taxonomy" id="1552123"/>
    <lineage>
        <taxon>Bacteria</taxon>
        <taxon>Bacillati</taxon>
        <taxon>Bacillota</taxon>
        <taxon>Bacilli</taxon>
        <taxon>Bacillales</taxon>
        <taxon>Listeriaceae</taxon>
        <taxon>Listeria</taxon>
    </lineage>
</organism>
<reference evidence="5 6" key="1">
    <citation type="submission" date="2020-03" db="EMBL/GenBank/DDBJ databases">
        <title>Soil Listeria distribution.</title>
        <authorList>
            <person name="Liao J."/>
            <person name="Wiedmann M."/>
        </authorList>
    </citation>
    <scope>NUCLEOTIDE SEQUENCE [LARGE SCALE GENOMIC DNA]</scope>
    <source>
        <strain evidence="5 6">FSL L7-1547</strain>
    </source>
</reference>
<protein>
    <submittedName>
        <fullName evidence="5">HK97 family phage prohead protease</fullName>
    </submittedName>
</protein>